<dbReference type="AlphaFoldDB" id="A0A1C7MK40"/>
<keyword evidence="2 9" id="KW-0575">Peroxidase</keyword>
<evidence type="ECO:0000256" key="2">
    <source>
        <dbReference type="ARBA" id="ARBA00022559"/>
    </source>
</evidence>
<dbReference type="STRING" id="5627.A0A1C7MK40"/>
<name>A0A1C7MK40_GRIFR</name>
<dbReference type="EMBL" id="LUGG01000002">
    <property type="protein sequence ID" value="OBZ77251.1"/>
    <property type="molecule type" value="Genomic_DNA"/>
</dbReference>
<evidence type="ECO:0000256" key="5">
    <source>
        <dbReference type="ARBA" id="ARBA00023002"/>
    </source>
</evidence>
<evidence type="ECO:0000256" key="7">
    <source>
        <dbReference type="ARBA" id="ARBA00025737"/>
    </source>
</evidence>
<evidence type="ECO:0000259" key="8">
    <source>
        <dbReference type="PROSITE" id="PS50234"/>
    </source>
</evidence>
<dbReference type="SMART" id="SM00327">
    <property type="entry name" value="VWA"/>
    <property type="match status" value="1"/>
</dbReference>
<dbReference type="GO" id="GO:0046872">
    <property type="term" value="F:metal ion binding"/>
    <property type="evidence" value="ECO:0007669"/>
    <property type="project" value="UniProtKB-KW"/>
</dbReference>
<keyword evidence="5" id="KW-0560">Oxidoreductase</keyword>
<dbReference type="PROSITE" id="PS51404">
    <property type="entry name" value="DYP_PEROXIDASE"/>
    <property type="match status" value="1"/>
</dbReference>
<dbReference type="GO" id="GO:0005829">
    <property type="term" value="C:cytosol"/>
    <property type="evidence" value="ECO:0007669"/>
    <property type="project" value="TreeGrafter"/>
</dbReference>
<proteinExistence type="inferred from homology"/>
<dbReference type="InterPro" id="IPR002035">
    <property type="entry name" value="VWF_A"/>
</dbReference>
<dbReference type="PANTHER" id="PTHR30521:SF4">
    <property type="entry name" value="DEFERROCHELATASE"/>
    <property type="match status" value="1"/>
</dbReference>
<evidence type="ECO:0000256" key="1">
    <source>
        <dbReference type="ARBA" id="ARBA00001970"/>
    </source>
</evidence>
<sequence>MTFATPHAWGDRISVKDTAFIDATPRRFCPAPTTCFPHSSFHEHAASEASVRFFSLQIRRPSFCGTPTSPSPAAPPHAAKALFAAQAAQPSDIPNPDNVQGDIYLLFPKAAENFIFFVISDPAKFIDCLKSYTPTSSTEVLQNLKNISAAKGSENNPRIDIVQSQIAFSRAGLNALGIKDAVGDPHFDAGSMWDEWDTLGDSKREGYADVFLGGKNHGIIMIAASDQKLLTKESTRLKNLFGPAITRVMEEAGNVRPGKNKGHEHFGFMDGVSQPALRGLVQAHTGQLQADPGVVIMGYKGDPLLPDPKNPKAPTRPAWTKDGSFMVFRKLEQNVEDFNTYLKQNGPYWRNFVPKDHDSVKDPLTDAEGAELWGARMLGRWKSGAPTALAPVRDNAAMAADKDQVNNFDYLVDGQVNPSDYYCPFTAHARKTAPRNLDPYIEQPFLESSLIVRSGIPYGLEIGDPNATTRGLLFVCYQSSIDNGFFRQTVGFAGNDFFPHTSLVPTKQGQDPILGGPPKVVSATSVGSSDVQPGRVTLQFSNGNGQNVQVDGFAAPVNTSATGQPQRYFVTSRGGEYFFVPSLPTLRKWAGKAPASKLDLVFLQDVTGSQSQYIASVKNNINTICSKIAASPKFQAEADPEKIRVGLIAFRDYPQKGNDYGMITKTFDFTSDVSAMQANVASLSSSGGGDGPEAQTTAIAEALKLTWRNDAMKFVILITDAPPHGIGEVGDYFPSGVSGEADPRALVDKMKQQGITLYIVACEPTLSREYDNALDFYQALANRNGGRMVPLKDAASLADFITYSALEVADVEAAVTDYGVDLHSLVTKQGSTPEDAAKTLQNVLNSRAVKNQAIWETAATLADARSQVKAVTTDRILPKFNKSGATQAVDQKEQAVSLDQATRMVTHALARNS</sequence>
<keyword evidence="6" id="KW-0408">Iron</keyword>
<dbReference type="InterPro" id="IPR036465">
    <property type="entry name" value="vWFA_dom_sf"/>
</dbReference>
<dbReference type="GO" id="GO:0004601">
    <property type="term" value="F:peroxidase activity"/>
    <property type="evidence" value="ECO:0007669"/>
    <property type="project" value="UniProtKB-KW"/>
</dbReference>
<accession>A0A1C7MK40</accession>
<dbReference type="GO" id="GO:0020037">
    <property type="term" value="F:heme binding"/>
    <property type="evidence" value="ECO:0007669"/>
    <property type="project" value="InterPro"/>
</dbReference>
<evidence type="ECO:0000256" key="6">
    <source>
        <dbReference type="ARBA" id="ARBA00023004"/>
    </source>
</evidence>
<evidence type="ECO:0000256" key="3">
    <source>
        <dbReference type="ARBA" id="ARBA00022617"/>
    </source>
</evidence>
<dbReference type="PROSITE" id="PS50234">
    <property type="entry name" value="VWFA"/>
    <property type="match status" value="1"/>
</dbReference>
<dbReference type="Gene3D" id="3.40.50.410">
    <property type="entry name" value="von Willebrand factor, type A domain"/>
    <property type="match status" value="1"/>
</dbReference>
<dbReference type="SUPFAM" id="SSF54909">
    <property type="entry name" value="Dimeric alpha+beta barrel"/>
    <property type="match status" value="1"/>
</dbReference>
<protein>
    <submittedName>
        <fullName evidence="9">Dye-decolorizing peroxidase msp1</fullName>
    </submittedName>
</protein>
<evidence type="ECO:0000313" key="10">
    <source>
        <dbReference type="Proteomes" id="UP000092993"/>
    </source>
</evidence>
<dbReference type="PANTHER" id="PTHR30521">
    <property type="entry name" value="DEFERROCHELATASE/PEROXIDASE"/>
    <property type="match status" value="1"/>
</dbReference>
<keyword evidence="10" id="KW-1185">Reference proteome</keyword>
<gene>
    <name evidence="9" type="primary">msp1_3</name>
    <name evidence="9" type="ORF">A0H81_01811</name>
</gene>
<comment type="caution">
    <text evidence="9">The sequence shown here is derived from an EMBL/GenBank/DDBJ whole genome shotgun (WGS) entry which is preliminary data.</text>
</comment>
<evidence type="ECO:0000256" key="4">
    <source>
        <dbReference type="ARBA" id="ARBA00022723"/>
    </source>
</evidence>
<organism evidence="9 10">
    <name type="scientific">Grifola frondosa</name>
    <name type="common">Maitake</name>
    <name type="synonym">Polyporus frondosus</name>
    <dbReference type="NCBI Taxonomy" id="5627"/>
    <lineage>
        <taxon>Eukaryota</taxon>
        <taxon>Fungi</taxon>
        <taxon>Dikarya</taxon>
        <taxon>Basidiomycota</taxon>
        <taxon>Agaricomycotina</taxon>
        <taxon>Agaricomycetes</taxon>
        <taxon>Polyporales</taxon>
        <taxon>Grifolaceae</taxon>
        <taxon>Grifola</taxon>
    </lineage>
</organism>
<dbReference type="CDD" id="cd00198">
    <property type="entry name" value="vWFA"/>
    <property type="match status" value="1"/>
</dbReference>
<keyword evidence="3" id="KW-0349">Heme</keyword>
<dbReference type="InterPro" id="IPR011008">
    <property type="entry name" value="Dimeric_a/b-barrel"/>
</dbReference>
<dbReference type="NCBIfam" id="TIGR01413">
    <property type="entry name" value="Dyp_perox_fam"/>
    <property type="match status" value="1"/>
</dbReference>
<dbReference type="OMA" id="LYIVACE"/>
<evidence type="ECO:0000313" key="9">
    <source>
        <dbReference type="EMBL" id="OBZ77251.1"/>
    </source>
</evidence>
<dbReference type="InterPro" id="IPR006314">
    <property type="entry name" value="Dyp_peroxidase"/>
</dbReference>
<dbReference type="SUPFAM" id="SSF53300">
    <property type="entry name" value="vWA-like"/>
    <property type="match status" value="1"/>
</dbReference>
<reference evidence="9 10" key="1">
    <citation type="submission" date="2016-03" db="EMBL/GenBank/DDBJ databases">
        <title>Whole genome sequencing of Grifola frondosa 9006-11.</title>
        <authorList>
            <person name="Min B."/>
            <person name="Park H."/>
            <person name="Kim J.-G."/>
            <person name="Cho H."/>
            <person name="Oh Y.-L."/>
            <person name="Kong W.-S."/>
            <person name="Choi I.-G."/>
        </authorList>
    </citation>
    <scope>NUCLEOTIDE SEQUENCE [LARGE SCALE GENOMIC DNA]</scope>
    <source>
        <strain evidence="9 10">9006-11</strain>
    </source>
</reference>
<dbReference type="InterPro" id="IPR049509">
    <property type="entry name" value="DyP_N"/>
</dbReference>
<keyword evidence="4" id="KW-0479">Metal-binding</keyword>
<dbReference type="Proteomes" id="UP000092993">
    <property type="component" value="Unassembled WGS sequence"/>
</dbReference>
<dbReference type="Pfam" id="PF00092">
    <property type="entry name" value="VWA"/>
    <property type="match status" value="1"/>
</dbReference>
<comment type="cofactor">
    <cofactor evidence="1">
        <name>heme b</name>
        <dbReference type="ChEBI" id="CHEBI:60344"/>
    </cofactor>
</comment>
<dbReference type="OrthoDB" id="3207336at2759"/>
<feature type="domain" description="VWFA" evidence="8">
    <location>
        <begin position="599"/>
        <end position="806"/>
    </location>
</feature>
<dbReference type="Pfam" id="PF21105">
    <property type="entry name" value="DyP_N"/>
    <property type="match status" value="1"/>
</dbReference>
<comment type="similarity">
    <text evidence="7">Belongs to the DyP-type peroxidase family.</text>
</comment>